<organism evidence="1 2">
    <name type="scientific">Asanoa iriomotensis</name>
    <dbReference type="NCBI Taxonomy" id="234613"/>
    <lineage>
        <taxon>Bacteria</taxon>
        <taxon>Bacillati</taxon>
        <taxon>Actinomycetota</taxon>
        <taxon>Actinomycetes</taxon>
        <taxon>Micromonosporales</taxon>
        <taxon>Micromonosporaceae</taxon>
        <taxon>Asanoa</taxon>
    </lineage>
</organism>
<name>A0ABQ4CDN9_9ACTN</name>
<protein>
    <submittedName>
        <fullName evidence="1">Uncharacterized protein</fullName>
    </submittedName>
</protein>
<accession>A0ABQ4CDN9</accession>
<evidence type="ECO:0000313" key="2">
    <source>
        <dbReference type="Proteomes" id="UP000624325"/>
    </source>
</evidence>
<keyword evidence="2" id="KW-1185">Reference proteome</keyword>
<evidence type="ECO:0000313" key="1">
    <source>
        <dbReference type="EMBL" id="GIF60581.1"/>
    </source>
</evidence>
<sequence length="128" mass="13665">MPIITPTALCRFGGSKGPARLRLSDLGPEPMGLVVPTSPLDEIPGISTFTDPQRSGLSGTYWVLAAGTALPPGLDIHADGLDVGGLAPPGHRTIYAARPMSWEEFYEVDGELQWRYGGKIPRRRPAVG</sequence>
<dbReference type="Proteomes" id="UP000624325">
    <property type="component" value="Unassembled WGS sequence"/>
</dbReference>
<comment type="caution">
    <text evidence="1">The sequence shown here is derived from an EMBL/GenBank/DDBJ whole genome shotgun (WGS) entry which is preliminary data.</text>
</comment>
<reference evidence="1 2" key="1">
    <citation type="submission" date="2021-01" db="EMBL/GenBank/DDBJ databases">
        <title>Whole genome shotgun sequence of Asanoa iriomotensis NBRC 100142.</title>
        <authorList>
            <person name="Komaki H."/>
            <person name="Tamura T."/>
        </authorList>
    </citation>
    <scope>NUCLEOTIDE SEQUENCE [LARGE SCALE GENOMIC DNA]</scope>
    <source>
        <strain evidence="1 2">NBRC 100142</strain>
    </source>
</reference>
<proteinExistence type="predicted"/>
<gene>
    <name evidence="1" type="ORF">Air01nite_66760</name>
</gene>
<dbReference type="EMBL" id="BONC01000071">
    <property type="protein sequence ID" value="GIF60581.1"/>
    <property type="molecule type" value="Genomic_DNA"/>
</dbReference>